<comment type="caution">
    <text evidence="2">The sequence shown here is derived from an EMBL/GenBank/DDBJ whole genome shotgun (WGS) entry which is preliminary data.</text>
</comment>
<proteinExistence type="predicted"/>
<reference evidence="2 3" key="1">
    <citation type="submission" date="2019-12" db="EMBL/GenBank/DDBJ databases">
        <title>Chromosome-level assembly of the Caenorhabditis remanei genome.</title>
        <authorList>
            <person name="Teterina A.A."/>
            <person name="Willis J.H."/>
            <person name="Phillips P.C."/>
        </authorList>
    </citation>
    <scope>NUCLEOTIDE SEQUENCE [LARGE SCALE GENOMIC DNA]</scope>
    <source>
        <strain evidence="2 3">PX506</strain>
        <tissue evidence="2">Whole organism</tissue>
    </source>
</reference>
<gene>
    <name evidence="2" type="ORF">GCK72_008606</name>
</gene>
<evidence type="ECO:0000313" key="2">
    <source>
        <dbReference type="EMBL" id="KAF1760357.1"/>
    </source>
</evidence>
<organism evidence="2 3">
    <name type="scientific">Caenorhabditis remanei</name>
    <name type="common">Caenorhabditis vulgaris</name>
    <dbReference type="NCBI Taxonomy" id="31234"/>
    <lineage>
        <taxon>Eukaryota</taxon>
        <taxon>Metazoa</taxon>
        <taxon>Ecdysozoa</taxon>
        <taxon>Nematoda</taxon>
        <taxon>Chromadorea</taxon>
        <taxon>Rhabditida</taxon>
        <taxon>Rhabditina</taxon>
        <taxon>Rhabditomorpha</taxon>
        <taxon>Rhabditoidea</taxon>
        <taxon>Rhabditidae</taxon>
        <taxon>Peloderinae</taxon>
        <taxon>Caenorhabditis</taxon>
    </lineage>
</organism>
<dbReference type="Proteomes" id="UP000483820">
    <property type="component" value="Chromosome III"/>
</dbReference>
<dbReference type="GeneID" id="9811690"/>
<evidence type="ECO:0000313" key="3">
    <source>
        <dbReference type="Proteomes" id="UP000483820"/>
    </source>
</evidence>
<protein>
    <submittedName>
        <fullName evidence="2">Uncharacterized protein</fullName>
    </submittedName>
</protein>
<feature type="compositionally biased region" description="Low complexity" evidence="1">
    <location>
        <begin position="114"/>
        <end position="132"/>
    </location>
</feature>
<dbReference type="CTD" id="9811690"/>
<evidence type="ECO:0000256" key="1">
    <source>
        <dbReference type="SAM" id="MobiDB-lite"/>
    </source>
</evidence>
<name>A0A6A5GZ54_CAERE</name>
<dbReference type="AlphaFoldDB" id="A0A6A5GZ54"/>
<dbReference type="KEGG" id="crq:GCK72_008606"/>
<sequence length="189" mass="20545">MKAILTDTLVLFGVRVGYTDFIKHCLNEEEFDKHWADHPLPKIASLNSARADIASSHEIANMHELCDLKADCDKATFIVLYGWRGTLSVSDFQRGPPGSKCTHGKTEEGLCIAPPKTESKTTTSPKSKVETTAPPTSKIETIAPPKSKIETTAPSRSDSEAIAPPSENNDEGVNSILVYLSIAFVSLFL</sequence>
<dbReference type="EMBL" id="WUAV01000003">
    <property type="protein sequence ID" value="KAF1760357.1"/>
    <property type="molecule type" value="Genomic_DNA"/>
</dbReference>
<dbReference type="RefSeq" id="XP_053586488.1">
    <property type="nucleotide sequence ID" value="XM_053726911.1"/>
</dbReference>
<accession>A0A6A5GZ54</accession>
<feature type="region of interest" description="Disordered" evidence="1">
    <location>
        <begin position="94"/>
        <end position="168"/>
    </location>
</feature>